<accession>A0A9X2EYB9</accession>
<organism evidence="3 4">
    <name type="scientific">Solitalea agri</name>
    <dbReference type="NCBI Taxonomy" id="2953739"/>
    <lineage>
        <taxon>Bacteria</taxon>
        <taxon>Pseudomonadati</taxon>
        <taxon>Bacteroidota</taxon>
        <taxon>Sphingobacteriia</taxon>
        <taxon>Sphingobacteriales</taxon>
        <taxon>Sphingobacteriaceae</taxon>
        <taxon>Solitalea</taxon>
    </lineage>
</organism>
<dbReference type="EMBL" id="JAMWYS010000001">
    <property type="protein sequence ID" value="MCO4291254.1"/>
    <property type="molecule type" value="Genomic_DNA"/>
</dbReference>
<name>A0A9X2EYB9_9SPHI</name>
<dbReference type="AlphaFoldDB" id="A0A9X2EYB9"/>
<dbReference type="RefSeq" id="WP_252585354.1">
    <property type="nucleotide sequence ID" value="NZ_JAMWYS010000001.1"/>
</dbReference>
<dbReference type="Pfam" id="PF10988">
    <property type="entry name" value="DUF2807"/>
    <property type="match status" value="1"/>
</dbReference>
<evidence type="ECO:0000259" key="2">
    <source>
        <dbReference type="Pfam" id="PF10988"/>
    </source>
</evidence>
<sequence>MNLFKKSITALVLSIVLVYPVLTYASNFNKHQTEISKDVTENRNVTGFHGIKVSTGINVFITQGTAEKVKVTASDNIIRYLKTEVNGGILEIYLDKSEKSGWSWGMETRNVYITVKDIDAIVASSGSDISSTSRLKLDKLFAQSSSGSDIKLDLDVRELICETSSGSDAEFSGITKSFNVDASSGSDVKAFNLTAEVCVAKASSGSDIDITVTKQLTADASSGGDISYKGKPQKIVKNESSGGDVSAE</sequence>
<evidence type="ECO:0000313" key="4">
    <source>
        <dbReference type="Proteomes" id="UP001155182"/>
    </source>
</evidence>
<evidence type="ECO:0000313" key="3">
    <source>
        <dbReference type="EMBL" id="MCO4291254.1"/>
    </source>
</evidence>
<feature type="domain" description="Putative auto-transporter adhesin head GIN" evidence="2">
    <location>
        <begin position="48"/>
        <end position="232"/>
    </location>
</feature>
<keyword evidence="4" id="KW-1185">Reference proteome</keyword>
<reference evidence="3" key="1">
    <citation type="submission" date="2022-06" db="EMBL/GenBank/DDBJ databases">
        <title>Solitalea sp. MAHUQ-68 isolated from rhizospheric soil.</title>
        <authorList>
            <person name="Huq M.A."/>
        </authorList>
    </citation>
    <scope>NUCLEOTIDE SEQUENCE</scope>
    <source>
        <strain evidence="3">MAHUQ-68</strain>
    </source>
</reference>
<dbReference type="Gene3D" id="2.160.20.120">
    <property type="match status" value="1"/>
</dbReference>
<evidence type="ECO:0000256" key="1">
    <source>
        <dbReference type="SAM" id="MobiDB-lite"/>
    </source>
</evidence>
<dbReference type="Proteomes" id="UP001155182">
    <property type="component" value="Unassembled WGS sequence"/>
</dbReference>
<protein>
    <submittedName>
        <fullName evidence="3">DUF2807 domain-containing protein</fullName>
    </submittedName>
</protein>
<feature type="compositionally biased region" description="Polar residues" evidence="1">
    <location>
        <begin position="238"/>
        <end position="248"/>
    </location>
</feature>
<gene>
    <name evidence="3" type="ORF">NF867_00065</name>
</gene>
<feature type="region of interest" description="Disordered" evidence="1">
    <location>
        <begin position="220"/>
        <end position="248"/>
    </location>
</feature>
<proteinExistence type="predicted"/>
<dbReference type="InterPro" id="IPR021255">
    <property type="entry name" value="DUF2807"/>
</dbReference>
<comment type="caution">
    <text evidence="3">The sequence shown here is derived from an EMBL/GenBank/DDBJ whole genome shotgun (WGS) entry which is preliminary data.</text>
</comment>